<protein>
    <recommendedName>
        <fullName evidence="4 5">Large ribosomal subunit protein bL32</fullName>
    </recommendedName>
</protein>
<dbReference type="Proteomes" id="UP000230055">
    <property type="component" value="Unassembled WGS sequence"/>
</dbReference>
<comment type="caution">
    <text evidence="7">The sequence shown here is derived from an EMBL/GenBank/DDBJ whole genome shotgun (WGS) entry which is preliminary data.</text>
</comment>
<evidence type="ECO:0000256" key="5">
    <source>
        <dbReference type="HAMAP-Rule" id="MF_00340"/>
    </source>
</evidence>
<keyword evidence="3 5" id="KW-0687">Ribonucleoprotein</keyword>
<dbReference type="GO" id="GO:0015934">
    <property type="term" value="C:large ribosomal subunit"/>
    <property type="evidence" value="ECO:0007669"/>
    <property type="project" value="InterPro"/>
</dbReference>
<dbReference type="SUPFAM" id="SSF57829">
    <property type="entry name" value="Zn-binding ribosomal proteins"/>
    <property type="match status" value="1"/>
</dbReference>
<comment type="similarity">
    <text evidence="1 5">Belongs to the bacterial ribosomal protein bL32 family.</text>
</comment>
<evidence type="ECO:0000256" key="2">
    <source>
        <dbReference type="ARBA" id="ARBA00022980"/>
    </source>
</evidence>
<accession>A0A2M7R953</accession>
<evidence type="ECO:0000256" key="3">
    <source>
        <dbReference type="ARBA" id="ARBA00023274"/>
    </source>
</evidence>
<evidence type="ECO:0000313" key="8">
    <source>
        <dbReference type="Proteomes" id="UP000230055"/>
    </source>
</evidence>
<feature type="compositionally biased region" description="Basic and acidic residues" evidence="6">
    <location>
        <begin position="63"/>
        <end position="90"/>
    </location>
</feature>
<dbReference type="PANTHER" id="PTHR35534:SF1">
    <property type="entry name" value="LARGE RIBOSOMAL SUBUNIT PROTEIN BL32"/>
    <property type="match status" value="1"/>
</dbReference>
<reference evidence="8" key="1">
    <citation type="submission" date="2017-09" db="EMBL/GenBank/DDBJ databases">
        <title>Depth-based differentiation of microbial function through sediment-hosted aquifers and enrichment of novel symbionts in the deep terrestrial subsurface.</title>
        <authorList>
            <person name="Probst A.J."/>
            <person name="Ladd B."/>
            <person name="Jarett J.K."/>
            <person name="Geller-Mcgrath D.E."/>
            <person name="Sieber C.M.K."/>
            <person name="Emerson J.B."/>
            <person name="Anantharaman K."/>
            <person name="Thomas B.C."/>
            <person name="Malmstrom R."/>
            <person name="Stieglmeier M."/>
            <person name="Klingl A."/>
            <person name="Woyke T."/>
            <person name="Ryan C.M."/>
            <person name="Banfield J.F."/>
        </authorList>
    </citation>
    <scope>NUCLEOTIDE SEQUENCE [LARGE SCALE GENOMIC DNA]</scope>
</reference>
<evidence type="ECO:0000256" key="4">
    <source>
        <dbReference type="ARBA" id="ARBA00035178"/>
    </source>
</evidence>
<dbReference type="PANTHER" id="PTHR35534">
    <property type="entry name" value="50S RIBOSOMAL PROTEIN L32"/>
    <property type="match status" value="1"/>
</dbReference>
<dbReference type="InterPro" id="IPR044957">
    <property type="entry name" value="Ribosomal_bL32_bact"/>
</dbReference>
<dbReference type="HAMAP" id="MF_00340">
    <property type="entry name" value="Ribosomal_bL32"/>
    <property type="match status" value="1"/>
</dbReference>
<dbReference type="InterPro" id="IPR011332">
    <property type="entry name" value="Ribosomal_zn-bd"/>
</dbReference>
<dbReference type="EMBL" id="PFLX01000004">
    <property type="protein sequence ID" value="PIY91063.1"/>
    <property type="molecule type" value="Genomic_DNA"/>
</dbReference>
<dbReference type="InterPro" id="IPR002677">
    <property type="entry name" value="Ribosomal_bL32"/>
</dbReference>
<dbReference type="GO" id="GO:0006412">
    <property type="term" value="P:translation"/>
    <property type="evidence" value="ECO:0007669"/>
    <property type="project" value="UniProtKB-UniRule"/>
</dbReference>
<gene>
    <name evidence="5" type="primary">rpmF</name>
    <name evidence="7" type="ORF">COY72_00170</name>
</gene>
<sequence length="97" mass="11395">MGVPTQRHTKGKRNQRRMHIFLEAPNLISCPKCGKPIPPHTVCPNCGYYKGREVINVLAKLEKKERKKREKEMKAKEREEKETEKEKPLDLKTLSRK</sequence>
<name>A0A2M7R953_9BACT</name>
<evidence type="ECO:0000256" key="1">
    <source>
        <dbReference type="ARBA" id="ARBA00008560"/>
    </source>
</evidence>
<dbReference type="NCBIfam" id="TIGR01031">
    <property type="entry name" value="rpmF_bact"/>
    <property type="match status" value="1"/>
</dbReference>
<keyword evidence="2 5" id="KW-0689">Ribosomal protein</keyword>
<organism evidence="7 8">
    <name type="scientific">Candidatus Nealsonbacteria bacterium CG_4_10_14_0_8_um_filter_35_10</name>
    <dbReference type="NCBI Taxonomy" id="1974683"/>
    <lineage>
        <taxon>Bacteria</taxon>
        <taxon>Candidatus Nealsoniibacteriota</taxon>
    </lineage>
</organism>
<dbReference type="GO" id="GO:0003735">
    <property type="term" value="F:structural constituent of ribosome"/>
    <property type="evidence" value="ECO:0007669"/>
    <property type="project" value="InterPro"/>
</dbReference>
<evidence type="ECO:0000256" key="6">
    <source>
        <dbReference type="SAM" id="MobiDB-lite"/>
    </source>
</evidence>
<dbReference type="Pfam" id="PF01783">
    <property type="entry name" value="Ribosomal_L32p"/>
    <property type="match status" value="1"/>
</dbReference>
<dbReference type="AlphaFoldDB" id="A0A2M7R953"/>
<evidence type="ECO:0000313" key="7">
    <source>
        <dbReference type="EMBL" id="PIY91063.1"/>
    </source>
</evidence>
<proteinExistence type="inferred from homology"/>
<feature type="region of interest" description="Disordered" evidence="6">
    <location>
        <begin position="63"/>
        <end position="97"/>
    </location>
</feature>